<sequence>MAKVCDIGKFKNYTVPPNCIQLSSSKIKRGFLATKVLEPNNVKHWSPVLILGNKRSGSHEAKPLLASFRKILNPAQVVELTEIPPEEALEWYRLVPNHVTCRVVAAGGDGTVCWIMNAIHKMKFKRDPEVAILPIGTGNDLSFALGFGCKLRKKFNAAKYLDQLDKATSTKLDRWQIQYFPPRNLLARASKVDLHMNNYIGIGVDAQVSLNFHRFRESASYIFNNRHFNKLMYLLYAMKASIKNIQKYVDLYMDGVRVELPKISAIVILNISTYAGGAQPWDIGSGGACAPKQDISDGLLEVMCFKSSVHMGLVYIGLREPLRLGQCSDIKLHLKKTVPMHVDGEPWEQDPGTITVTHSYQATVLVRN</sequence>
<protein>
    <recommendedName>
        <fullName evidence="7">Diacylglycerol kinase</fullName>
        <shortName evidence="7">DAG kinase</shortName>
        <ecNumber evidence="7">2.7.1.107</ecNumber>
    </recommendedName>
</protein>
<dbReference type="AlphaFoldDB" id="A0AAE1U1R8"/>
<dbReference type="Gene3D" id="3.40.50.10330">
    <property type="entry name" value="Probable inorganic polyphosphate/atp-NAD kinase, domain 1"/>
    <property type="match status" value="1"/>
</dbReference>
<dbReference type="PANTHER" id="PTHR11255">
    <property type="entry name" value="DIACYLGLYCEROL KINASE"/>
    <property type="match status" value="1"/>
</dbReference>
<dbReference type="GO" id="GO:0016020">
    <property type="term" value="C:membrane"/>
    <property type="evidence" value="ECO:0007669"/>
    <property type="project" value="TreeGrafter"/>
</dbReference>
<dbReference type="SUPFAM" id="SSF111331">
    <property type="entry name" value="NAD kinase/diacylglycerol kinase-like"/>
    <property type="match status" value="1"/>
</dbReference>
<keyword evidence="10" id="KW-1185">Reference proteome</keyword>
<evidence type="ECO:0000256" key="6">
    <source>
        <dbReference type="ARBA" id="ARBA00022840"/>
    </source>
</evidence>
<reference evidence="9" key="1">
    <citation type="submission" date="2023-11" db="EMBL/GenBank/DDBJ databases">
        <title>Genome assemblies of two species of porcelain crab, Petrolisthes cinctipes and Petrolisthes manimaculis (Anomura: Porcellanidae).</title>
        <authorList>
            <person name="Angst P."/>
        </authorList>
    </citation>
    <scope>NUCLEOTIDE SEQUENCE</scope>
    <source>
        <strain evidence="9">PB745_02</strain>
        <tissue evidence="9">Gill</tissue>
    </source>
</reference>
<comment type="similarity">
    <text evidence="2 7">Belongs to the eukaryotic diacylglycerol kinase family.</text>
</comment>
<evidence type="ECO:0000313" key="10">
    <source>
        <dbReference type="Proteomes" id="UP001292094"/>
    </source>
</evidence>
<organism evidence="9 10">
    <name type="scientific">Petrolisthes manimaculis</name>
    <dbReference type="NCBI Taxonomy" id="1843537"/>
    <lineage>
        <taxon>Eukaryota</taxon>
        <taxon>Metazoa</taxon>
        <taxon>Ecdysozoa</taxon>
        <taxon>Arthropoda</taxon>
        <taxon>Crustacea</taxon>
        <taxon>Multicrustacea</taxon>
        <taxon>Malacostraca</taxon>
        <taxon>Eumalacostraca</taxon>
        <taxon>Eucarida</taxon>
        <taxon>Decapoda</taxon>
        <taxon>Pleocyemata</taxon>
        <taxon>Anomura</taxon>
        <taxon>Galatheoidea</taxon>
        <taxon>Porcellanidae</taxon>
        <taxon>Petrolisthes</taxon>
    </lineage>
</organism>
<proteinExistence type="inferred from homology"/>
<keyword evidence="4 7" id="KW-0547">Nucleotide-binding</keyword>
<dbReference type="Proteomes" id="UP001292094">
    <property type="component" value="Unassembled WGS sequence"/>
</dbReference>
<dbReference type="SMART" id="SM00045">
    <property type="entry name" value="DAGKa"/>
    <property type="match status" value="1"/>
</dbReference>
<dbReference type="EC" id="2.7.1.107" evidence="7"/>
<dbReference type="PANTHER" id="PTHR11255:SF118">
    <property type="entry name" value="DIACYLGLYCEROL KINASE EPSILON"/>
    <property type="match status" value="1"/>
</dbReference>
<evidence type="ECO:0000259" key="8">
    <source>
        <dbReference type="PROSITE" id="PS50146"/>
    </source>
</evidence>
<name>A0AAE1U1R8_9EUCA</name>
<dbReference type="SMART" id="SM00046">
    <property type="entry name" value="DAGKc"/>
    <property type="match status" value="1"/>
</dbReference>
<evidence type="ECO:0000256" key="7">
    <source>
        <dbReference type="RuleBase" id="RU361128"/>
    </source>
</evidence>
<evidence type="ECO:0000256" key="4">
    <source>
        <dbReference type="ARBA" id="ARBA00022741"/>
    </source>
</evidence>
<dbReference type="InterPro" id="IPR016064">
    <property type="entry name" value="NAD/diacylglycerol_kinase_sf"/>
</dbReference>
<dbReference type="InterPro" id="IPR017438">
    <property type="entry name" value="ATP-NAD_kinase_N"/>
</dbReference>
<evidence type="ECO:0000256" key="1">
    <source>
        <dbReference type="ARBA" id="ARBA00001383"/>
    </source>
</evidence>
<keyword evidence="3 7" id="KW-0808">Transferase</keyword>
<dbReference type="InterPro" id="IPR001206">
    <property type="entry name" value="Diacylglycerol_kinase_cat_dom"/>
</dbReference>
<dbReference type="PROSITE" id="PS50146">
    <property type="entry name" value="DAGK"/>
    <property type="match status" value="1"/>
</dbReference>
<dbReference type="GO" id="GO:0005524">
    <property type="term" value="F:ATP binding"/>
    <property type="evidence" value="ECO:0007669"/>
    <property type="project" value="UniProtKB-KW"/>
</dbReference>
<gene>
    <name evidence="9" type="ORF">Pmani_021367</name>
</gene>
<dbReference type="Pfam" id="PF00781">
    <property type="entry name" value="DAGK_cat"/>
    <property type="match status" value="1"/>
</dbReference>
<comment type="caution">
    <text evidence="9">The sequence shown here is derived from an EMBL/GenBank/DDBJ whole genome shotgun (WGS) entry which is preliminary data.</text>
</comment>
<dbReference type="Gene3D" id="2.60.200.40">
    <property type="match status" value="1"/>
</dbReference>
<comment type="catalytic activity">
    <reaction evidence="1 7">
        <text>a 1,2-diacyl-sn-glycerol + ATP = a 1,2-diacyl-sn-glycero-3-phosphate + ADP + H(+)</text>
        <dbReference type="Rhea" id="RHEA:10272"/>
        <dbReference type="ChEBI" id="CHEBI:15378"/>
        <dbReference type="ChEBI" id="CHEBI:17815"/>
        <dbReference type="ChEBI" id="CHEBI:30616"/>
        <dbReference type="ChEBI" id="CHEBI:58608"/>
        <dbReference type="ChEBI" id="CHEBI:456216"/>
        <dbReference type="EC" id="2.7.1.107"/>
    </reaction>
</comment>
<evidence type="ECO:0000256" key="5">
    <source>
        <dbReference type="ARBA" id="ARBA00022777"/>
    </source>
</evidence>
<dbReference type="EMBL" id="JAWZYT010002083">
    <property type="protein sequence ID" value="KAK4306843.1"/>
    <property type="molecule type" value="Genomic_DNA"/>
</dbReference>
<keyword evidence="6 7" id="KW-0067">ATP-binding</keyword>
<dbReference type="InterPro" id="IPR000756">
    <property type="entry name" value="Diacylglycerol_kin_accessory"/>
</dbReference>
<dbReference type="Pfam" id="PF00609">
    <property type="entry name" value="DAGK_acc"/>
    <property type="match status" value="1"/>
</dbReference>
<keyword evidence="5 7" id="KW-0418">Kinase</keyword>
<evidence type="ECO:0000256" key="2">
    <source>
        <dbReference type="ARBA" id="ARBA00009280"/>
    </source>
</evidence>
<accession>A0AAE1U1R8</accession>
<evidence type="ECO:0000313" key="9">
    <source>
        <dbReference type="EMBL" id="KAK4306843.1"/>
    </source>
</evidence>
<feature type="domain" description="DAGKc" evidence="8">
    <location>
        <begin position="43"/>
        <end position="182"/>
    </location>
</feature>
<dbReference type="GO" id="GO:0004143">
    <property type="term" value="F:ATP-dependent diacylglycerol kinase activity"/>
    <property type="evidence" value="ECO:0007669"/>
    <property type="project" value="UniProtKB-EC"/>
</dbReference>
<dbReference type="InterPro" id="IPR037607">
    <property type="entry name" value="DGK"/>
</dbReference>
<evidence type="ECO:0000256" key="3">
    <source>
        <dbReference type="ARBA" id="ARBA00022679"/>
    </source>
</evidence>
<dbReference type="GO" id="GO:0007200">
    <property type="term" value="P:phospholipase C-activating G protein-coupled receptor signaling pathway"/>
    <property type="evidence" value="ECO:0007669"/>
    <property type="project" value="InterPro"/>
</dbReference>